<reference evidence="2 3" key="1">
    <citation type="submission" date="2018-10" db="EMBL/GenBank/DDBJ databases">
        <authorList>
            <person name="Chen W.-M."/>
        </authorList>
    </citation>
    <scope>NUCLEOTIDE SEQUENCE [LARGE SCALE GENOMIC DNA]</scope>
    <source>
        <strain evidence="2 3">THS-13</strain>
    </source>
</reference>
<dbReference type="InterPro" id="IPR010727">
    <property type="entry name" value="DUF1302"/>
</dbReference>
<dbReference type="InParanoid" id="A0A3N0VL39"/>
<dbReference type="RefSeq" id="WP_123210331.1">
    <property type="nucleotide sequence ID" value="NZ_RJVO01000001.1"/>
</dbReference>
<evidence type="ECO:0000256" key="1">
    <source>
        <dbReference type="SAM" id="SignalP"/>
    </source>
</evidence>
<organism evidence="2 3">
    <name type="scientific">Stagnimonas aquatica</name>
    <dbReference type="NCBI Taxonomy" id="2689987"/>
    <lineage>
        <taxon>Bacteria</taxon>
        <taxon>Pseudomonadati</taxon>
        <taxon>Pseudomonadota</taxon>
        <taxon>Gammaproteobacteria</taxon>
        <taxon>Nevskiales</taxon>
        <taxon>Nevskiaceae</taxon>
        <taxon>Stagnimonas</taxon>
    </lineage>
</organism>
<proteinExistence type="predicted"/>
<gene>
    <name evidence="2" type="ORF">ED208_02870</name>
</gene>
<feature type="chain" id="PRO_5018317465" evidence="1">
    <location>
        <begin position="27"/>
        <end position="624"/>
    </location>
</feature>
<sequence>MAAGNGARAGLALGLMGGIATGTAQAASYDFFGLDAETQFQAGYALGLRLEDPDNRIIATPPSPKIPIPDALKLPESNNYDDGDRNFKKGALINNRVTALGEIMLKKDEYGLLLRGDAFYDDVYRRLDNDNNSPDTINKTGGRVNEFTHAARYYDGQRTRLLDAYVYGSWYIGDSAALNLRIGQQVVAWGESLFFSGVALAQGPADATKATVPGADVKSILLPVNQVSLQLALNEDLTLLGQYKLEFKEVELNPVGEFYSVSDVVGPGAEFIYGIKNPVHKDVLADTILNAPDLLGALYPALQPLSPLLNPVLGLPLIPEVVRGVVGLVGATGVLDGAPKNINVQRREDIRPSDYGQWGLGLRYRLTPETTVGAYRLRYHNTTPAPVQNYGYAVLLPGAGGLPDITTQLLGVQVPVTYNIRYFDGIDLSALSFSTSLFGANVAGEVIYREGVDVLVDVDGGLLGPVPTPTRGKVGQALLSAIYTIGPRAFWDSFTLVSELGYVHVEDVDAACGPTSCSEQLTYTRDASGYSILGILERKAVFDGWDLQIPVTFAGVIGGHSSLLSGLGSLMGEGDYRASLGVNFTRLQTFTVGLNYSAFLGEPDFKERPYADRDNVSLSLTYRF</sequence>
<dbReference type="AlphaFoldDB" id="A0A3N0VL39"/>
<evidence type="ECO:0000313" key="2">
    <source>
        <dbReference type="EMBL" id="ROH93476.1"/>
    </source>
</evidence>
<comment type="caution">
    <text evidence="2">The sequence shown here is derived from an EMBL/GenBank/DDBJ whole genome shotgun (WGS) entry which is preliminary data.</text>
</comment>
<dbReference type="Proteomes" id="UP000282106">
    <property type="component" value="Unassembled WGS sequence"/>
</dbReference>
<dbReference type="EMBL" id="RJVO01000001">
    <property type="protein sequence ID" value="ROH93476.1"/>
    <property type="molecule type" value="Genomic_DNA"/>
</dbReference>
<accession>A0A3N0VL39</accession>
<name>A0A3N0VL39_9GAMM</name>
<dbReference type="Pfam" id="PF06980">
    <property type="entry name" value="DUF1302"/>
    <property type="match status" value="1"/>
</dbReference>
<keyword evidence="1" id="KW-0732">Signal</keyword>
<keyword evidence="3" id="KW-1185">Reference proteome</keyword>
<evidence type="ECO:0000313" key="3">
    <source>
        <dbReference type="Proteomes" id="UP000282106"/>
    </source>
</evidence>
<protein>
    <submittedName>
        <fullName evidence="2">DUF1302 family protein</fullName>
    </submittedName>
</protein>
<feature type="signal peptide" evidence="1">
    <location>
        <begin position="1"/>
        <end position="26"/>
    </location>
</feature>